<dbReference type="InterPro" id="IPR002155">
    <property type="entry name" value="Thiolase"/>
</dbReference>
<dbReference type="PANTHER" id="PTHR18919">
    <property type="entry name" value="ACETYL-COA C-ACYLTRANSFERASE"/>
    <property type="match status" value="1"/>
</dbReference>
<dbReference type="PROSITE" id="PS00099">
    <property type="entry name" value="THIOLASE_3"/>
    <property type="match status" value="1"/>
</dbReference>
<evidence type="ECO:0000256" key="7">
    <source>
        <dbReference type="RuleBase" id="RU003557"/>
    </source>
</evidence>
<evidence type="ECO:0000259" key="8">
    <source>
        <dbReference type="Pfam" id="PF00108"/>
    </source>
</evidence>
<keyword evidence="3 7" id="KW-0808">Transferase</keyword>
<sequence>MRNVYLIEGARTPFGAFGGSLKKTEVTDLGAIATKEALRKSGVPVESIEQTFFGNVIHTSANSPYLARHISLKAGIPETTPALTVNRLCGSGLQAVVNATQAILLDEASGAAAGGAENMSMSPHVVRDIRFNNIKLGVPHFEDVLSTTLVDQYCQLGMGMTAENLAERYQITRKEQEEYALLSQNRVSQAKEKGVFEEEIVSVLDEKGNMLLKDDEHPKPDITLEKLHTLRPAFKKDGSVTAATSSGINDGAATVILGDDQLIAKLKTHPLARIVSWGIAGVDPRYMGIGPVPATMQALKRANLQMKDIDLIEINEAFAVQVLAVKKELGINLEKLNVNGGAIALGHPVGASGARLLLTLAYELKRTGKRFGLVSLCIGGGQGISVIIENMNM</sequence>
<dbReference type="NCBIfam" id="TIGR01930">
    <property type="entry name" value="AcCoA-C-Actrans"/>
    <property type="match status" value="1"/>
</dbReference>
<gene>
    <name evidence="10" type="ORF">FG383_02030</name>
</gene>
<reference evidence="10 11" key="1">
    <citation type="submission" date="2019-05" db="EMBL/GenBank/DDBJ databases">
        <title>Psychrobacillus vulpis sp. nov., a new species isolated from feces of a red fox that inhabits in The Tablas de Daimiel Natural Park, Albacete, Spain.</title>
        <authorList>
            <person name="Rodriguez M."/>
            <person name="Reina J.C."/>
            <person name="Bejar V."/>
            <person name="Llamas I."/>
        </authorList>
    </citation>
    <scope>NUCLEOTIDE SEQUENCE [LARGE SCALE GENOMIC DNA]</scope>
    <source>
        <strain evidence="10 11">NHI-2</strain>
    </source>
</reference>
<comment type="similarity">
    <text evidence="1 7">Belongs to the thiolase-like superfamily. Thiolase family.</text>
</comment>
<organism evidence="10 11">
    <name type="scientific">Psychrobacillus soli</name>
    <dbReference type="NCBI Taxonomy" id="1543965"/>
    <lineage>
        <taxon>Bacteria</taxon>
        <taxon>Bacillati</taxon>
        <taxon>Bacillota</taxon>
        <taxon>Bacilli</taxon>
        <taxon>Bacillales</taxon>
        <taxon>Bacillaceae</taxon>
        <taxon>Psychrobacillus</taxon>
    </lineage>
</organism>
<dbReference type="EMBL" id="VDGG01000003">
    <property type="protein sequence ID" value="TQR18241.1"/>
    <property type="molecule type" value="Genomic_DNA"/>
</dbReference>
<dbReference type="PROSITE" id="PS00098">
    <property type="entry name" value="THIOLASE_1"/>
    <property type="match status" value="1"/>
</dbReference>
<dbReference type="GO" id="GO:0006635">
    <property type="term" value="P:fatty acid beta-oxidation"/>
    <property type="evidence" value="ECO:0007669"/>
    <property type="project" value="TreeGrafter"/>
</dbReference>
<evidence type="ECO:0000256" key="3">
    <source>
        <dbReference type="ARBA" id="ARBA00022679"/>
    </source>
</evidence>
<feature type="domain" description="Thiolase N-terminal" evidence="8">
    <location>
        <begin position="4"/>
        <end position="257"/>
    </location>
</feature>
<dbReference type="PROSITE" id="PS00737">
    <property type="entry name" value="THIOLASE_2"/>
    <property type="match status" value="1"/>
</dbReference>
<evidence type="ECO:0000256" key="6">
    <source>
        <dbReference type="PIRSR" id="PIRSR000429-1"/>
    </source>
</evidence>
<evidence type="ECO:0000256" key="5">
    <source>
        <dbReference type="ARBA" id="ARBA00030755"/>
    </source>
</evidence>
<evidence type="ECO:0000313" key="11">
    <source>
        <dbReference type="Proteomes" id="UP000318937"/>
    </source>
</evidence>
<dbReference type="PIRSF" id="PIRSF000429">
    <property type="entry name" value="Ac-CoA_Ac_transf"/>
    <property type="match status" value="1"/>
</dbReference>
<evidence type="ECO:0000256" key="2">
    <source>
        <dbReference type="ARBA" id="ARBA00012705"/>
    </source>
</evidence>
<evidence type="ECO:0000313" key="10">
    <source>
        <dbReference type="EMBL" id="TQR18241.1"/>
    </source>
</evidence>
<dbReference type="Pfam" id="PF00108">
    <property type="entry name" value="Thiolase_N"/>
    <property type="match status" value="1"/>
</dbReference>
<dbReference type="RefSeq" id="WP_142605181.1">
    <property type="nucleotide sequence ID" value="NZ_VDGG01000003.1"/>
</dbReference>
<evidence type="ECO:0000259" key="9">
    <source>
        <dbReference type="Pfam" id="PF02803"/>
    </source>
</evidence>
<dbReference type="Gene3D" id="3.40.47.10">
    <property type="match status" value="2"/>
</dbReference>
<keyword evidence="11" id="KW-1185">Reference proteome</keyword>
<dbReference type="Proteomes" id="UP000318937">
    <property type="component" value="Unassembled WGS sequence"/>
</dbReference>
<feature type="active site" description="Acyl-thioester intermediate" evidence="6">
    <location>
        <position position="89"/>
    </location>
</feature>
<feature type="domain" description="Thiolase C-terminal" evidence="9">
    <location>
        <begin position="269"/>
        <end position="389"/>
    </location>
</feature>
<proteinExistence type="inferred from homology"/>
<dbReference type="InterPro" id="IPR020617">
    <property type="entry name" value="Thiolase_C"/>
</dbReference>
<dbReference type="InterPro" id="IPR020616">
    <property type="entry name" value="Thiolase_N"/>
</dbReference>
<dbReference type="CDD" id="cd00751">
    <property type="entry name" value="thiolase"/>
    <property type="match status" value="1"/>
</dbReference>
<dbReference type="InterPro" id="IPR020615">
    <property type="entry name" value="Thiolase_acyl_enz_int_AS"/>
</dbReference>
<keyword evidence="4 7" id="KW-0012">Acyltransferase</keyword>
<dbReference type="AlphaFoldDB" id="A0A544TL97"/>
<dbReference type="EC" id="2.3.1.9" evidence="2"/>
<evidence type="ECO:0000256" key="4">
    <source>
        <dbReference type="ARBA" id="ARBA00023315"/>
    </source>
</evidence>
<dbReference type="InterPro" id="IPR016039">
    <property type="entry name" value="Thiolase-like"/>
</dbReference>
<evidence type="ECO:0000256" key="1">
    <source>
        <dbReference type="ARBA" id="ARBA00010982"/>
    </source>
</evidence>
<dbReference type="SUPFAM" id="SSF53901">
    <property type="entry name" value="Thiolase-like"/>
    <property type="match status" value="2"/>
</dbReference>
<comment type="caution">
    <text evidence="10">The sequence shown here is derived from an EMBL/GenBank/DDBJ whole genome shotgun (WGS) entry which is preliminary data.</text>
</comment>
<dbReference type="FunFam" id="3.40.47.10:FF:000010">
    <property type="entry name" value="Acetyl-CoA acetyltransferase (Thiolase)"/>
    <property type="match status" value="1"/>
</dbReference>
<dbReference type="PANTHER" id="PTHR18919:SF107">
    <property type="entry name" value="ACETYL-COA ACETYLTRANSFERASE, CYTOSOLIC"/>
    <property type="match status" value="1"/>
</dbReference>
<dbReference type="Pfam" id="PF02803">
    <property type="entry name" value="Thiolase_C"/>
    <property type="match status" value="1"/>
</dbReference>
<dbReference type="OrthoDB" id="9764892at2"/>
<dbReference type="InterPro" id="IPR020613">
    <property type="entry name" value="Thiolase_CS"/>
</dbReference>
<feature type="active site" description="Proton acceptor" evidence="6">
    <location>
        <position position="377"/>
    </location>
</feature>
<feature type="active site" description="Proton acceptor" evidence="6">
    <location>
        <position position="347"/>
    </location>
</feature>
<dbReference type="InterPro" id="IPR020610">
    <property type="entry name" value="Thiolase_AS"/>
</dbReference>
<protein>
    <recommendedName>
        <fullName evidence="2">acetyl-CoA C-acetyltransferase</fullName>
        <ecNumber evidence="2">2.3.1.9</ecNumber>
    </recommendedName>
    <alternativeName>
        <fullName evidence="5">Acetoacetyl-CoA thiolase</fullName>
    </alternativeName>
</protein>
<dbReference type="GO" id="GO:0003985">
    <property type="term" value="F:acetyl-CoA C-acetyltransferase activity"/>
    <property type="evidence" value="ECO:0007669"/>
    <property type="project" value="UniProtKB-EC"/>
</dbReference>
<name>A0A544TL97_9BACI</name>
<accession>A0A544TL97</accession>